<sequence length="580" mass="58580">MRAPAVVVTGMAWTTPLGDGLDEVWRLLCAGATGVVPVGSPHRLRTSLAGEVPFPPYASTAPEERQIALAVRTLAAALADAGVAADDPAVTLVLGTSFGGRLDSTGEPGGADEPDRHWTREVARRLGHPGTPLCVTTACSAGADSLLVAQALLRGGRARICVAGGADVLSEAKRLGHSALGTMSRTGLRAFDTGHDGTILGEGAGFLVLEPEETALARGARILARLDGVGSANDATGLTTLDPTGDSVVAAVRRCPGGTSDVAVVCAHGTGTPVNDEVEAAGLNRLFATAGSDPIVFGTKGALGHSLGATGAIEAIATVLALRHRAAPPLAGLDTPMPGFTLRLADGTAQELRGRAGLSLTLGFGGFNTCVRFSYGQGGPEERGAPAGPARSAVVGHGELLSEDPAARSADRPALYADPVAWLVAGAVEAVLDESGCGPDVLAARNDVAVIVLTGTQPLPTSSALAAQVAAQGRVSPRRFAGANPGILAGLTCIRWGLRGPSLVLEAADDGAVDAALTVAESWLGSGQARYVIAVRHQTHSGGHTVRCAVLRAAPESDFMSRCDPRVLLTAPIASPATTA</sequence>
<dbReference type="AlphaFoldDB" id="A0A1H8CCQ3"/>
<evidence type="ECO:0000256" key="1">
    <source>
        <dbReference type="ARBA" id="ARBA00008467"/>
    </source>
</evidence>
<dbReference type="Proteomes" id="UP000198953">
    <property type="component" value="Unassembled WGS sequence"/>
</dbReference>
<reference evidence="5 6" key="1">
    <citation type="submission" date="2016-10" db="EMBL/GenBank/DDBJ databases">
        <authorList>
            <person name="de Groot N.N."/>
        </authorList>
    </citation>
    <scope>NUCLEOTIDE SEQUENCE [LARGE SCALE GENOMIC DNA]</scope>
    <source>
        <strain evidence="5 6">DSM 43357</strain>
    </source>
</reference>
<dbReference type="EMBL" id="FOBF01000019">
    <property type="protein sequence ID" value="SEM92825.1"/>
    <property type="molecule type" value="Genomic_DNA"/>
</dbReference>
<dbReference type="RefSeq" id="WP_177227589.1">
    <property type="nucleotide sequence ID" value="NZ_FOBF01000019.1"/>
</dbReference>
<dbReference type="STRING" id="46177.SAMN05660976_06356"/>
<protein>
    <submittedName>
        <fullName evidence="5">3-oxoacyl-(Acyl-carrier-protein) synthase</fullName>
    </submittedName>
</protein>
<dbReference type="PANTHER" id="PTHR11712:SF347">
    <property type="entry name" value="BETA KETOACYL-ACYL CARRIER PROTEIN SYNTHASE"/>
    <property type="match status" value="1"/>
</dbReference>
<proteinExistence type="inferred from homology"/>
<dbReference type="SMART" id="SM00825">
    <property type="entry name" value="PKS_KS"/>
    <property type="match status" value="1"/>
</dbReference>
<dbReference type="InterPro" id="IPR014030">
    <property type="entry name" value="Ketoacyl_synth_N"/>
</dbReference>
<dbReference type="InterPro" id="IPR020841">
    <property type="entry name" value="PKS_Beta-ketoAc_synthase_dom"/>
</dbReference>
<evidence type="ECO:0000313" key="6">
    <source>
        <dbReference type="Proteomes" id="UP000198953"/>
    </source>
</evidence>
<dbReference type="Pfam" id="PF00109">
    <property type="entry name" value="ketoacyl-synt"/>
    <property type="match status" value="2"/>
</dbReference>
<evidence type="ECO:0000256" key="3">
    <source>
        <dbReference type="RuleBase" id="RU003694"/>
    </source>
</evidence>
<dbReference type="InterPro" id="IPR000794">
    <property type="entry name" value="Beta-ketoacyl_synthase"/>
</dbReference>
<dbReference type="PROSITE" id="PS52004">
    <property type="entry name" value="KS3_2"/>
    <property type="match status" value="1"/>
</dbReference>
<dbReference type="PANTHER" id="PTHR11712">
    <property type="entry name" value="POLYKETIDE SYNTHASE-RELATED"/>
    <property type="match status" value="1"/>
</dbReference>
<accession>A0A1H8CCQ3</accession>
<dbReference type="Gene3D" id="3.40.47.10">
    <property type="match status" value="3"/>
</dbReference>
<dbReference type="GO" id="GO:0006633">
    <property type="term" value="P:fatty acid biosynthetic process"/>
    <property type="evidence" value="ECO:0007669"/>
    <property type="project" value="InterPro"/>
</dbReference>
<evidence type="ECO:0000259" key="4">
    <source>
        <dbReference type="PROSITE" id="PS52004"/>
    </source>
</evidence>
<dbReference type="GO" id="GO:0004315">
    <property type="term" value="F:3-oxoacyl-[acyl-carrier-protein] synthase activity"/>
    <property type="evidence" value="ECO:0007669"/>
    <property type="project" value="InterPro"/>
</dbReference>
<dbReference type="InterPro" id="IPR014031">
    <property type="entry name" value="Ketoacyl_synth_C"/>
</dbReference>
<dbReference type="PROSITE" id="PS00606">
    <property type="entry name" value="KS3_1"/>
    <property type="match status" value="1"/>
</dbReference>
<feature type="domain" description="Ketosynthase family 3 (KS3)" evidence="4">
    <location>
        <begin position="3"/>
        <end position="375"/>
    </location>
</feature>
<comment type="similarity">
    <text evidence="1 3">Belongs to the thiolase-like superfamily. Beta-ketoacyl-ACP synthases family.</text>
</comment>
<gene>
    <name evidence="5" type="ORF">SAMN05660976_06356</name>
</gene>
<dbReference type="InterPro" id="IPR018201">
    <property type="entry name" value="Ketoacyl_synth_AS"/>
</dbReference>
<keyword evidence="6" id="KW-1185">Reference proteome</keyword>
<dbReference type="SUPFAM" id="SSF53901">
    <property type="entry name" value="Thiolase-like"/>
    <property type="match status" value="3"/>
</dbReference>
<dbReference type="InterPro" id="IPR016039">
    <property type="entry name" value="Thiolase-like"/>
</dbReference>
<name>A0A1H8CCQ3_9ACTN</name>
<organism evidence="5 6">
    <name type="scientific">Nonomuraea pusilla</name>
    <dbReference type="NCBI Taxonomy" id="46177"/>
    <lineage>
        <taxon>Bacteria</taxon>
        <taxon>Bacillati</taxon>
        <taxon>Actinomycetota</taxon>
        <taxon>Actinomycetes</taxon>
        <taxon>Streptosporangiales</taxon>
        <taxon>Streptosporangiaceae</taxon>
        <taxon>Nonomuraea</taxon>
    </lineage>
</organism>
<keyword evidence="2 3" id="KW-0808">Transferase</keyword>
<evidence type="ECO:0000313" key="5">
    <source>
        <dbReference type="EMBL" id="SEM92825.1"/>
    </source>
</evidence>
<evidence type="ECO:0000256" key="2">
    <source>
        <dbReference type="ARBA" id="ARBA00022679"/>
    </source>
</evidence>
<dbReference type="Pfam" id="PF02801">
    <property type="entry name" value="Ketoacyl-synt_C"/>
    <property type="match status" value="1"/>
</dbReference>